<dbReference type="HAMAP" id="MF_00527">
    <property type="entry name" value="3MGH"/>
    <property type="match status" value="1"/>
</dbReference>
<evidence type="ECO:0000256" key="1">
    <source>
        <dbReference type="ARBA" id="ARBA00009232"/>
    </source>
</evidence>
<evidence type="ECO:0000256" key="5">
    <source>
        <dbReference type="HAMAP-Rule" id="MF_00527"/>
    </source>
</evidence>
<evidence type="ECO:0000256" key="4">
    <source>
        <dbReference type="ARBA" id="ARBA00023204"/>
    </source>
</evidence>
<keyword evidence="3 5" id="KW-0378">Hydrolase</keyword>
<sequence length="203" mass="22415">MLHQPLPVTFYQQPTQDLAKALLGCLLVKESPEGAASGYIVETEAYMGAGDRAAHSFGNRRTKRTEIMFASAGHVYTFMMHTHTLVNVVSGPLNIPEAILIRAIEPCDGLQLIASRRHRVKQAVNRTNGPGKLTEALNITGDDYGRLLTEAPIYISAGFVPDKIESGPRVGIDNTGDARFYPLRYWISGNPYVSKTRKMKNVR</sequence>
<evidence type="ECO:0000313" key="6">
    <source>
        <dbReference type="EMBL" id="MFD2695593.1"/>
    </source>
</evidence>
<keyword evidence="4 5" id="KW-0234">DNA repair</keyword>
<organism evidence="6 7">
    <name type="scientific">Sporolactobacillus shoreicorticis</name>
    <dbReference type="NCBI Taxonomy" id="1923877"/>
    <lineage>
        <taxon>Bacteria</taxon>
        <taxon>Bacillati</taxon>
        <taxon>Bacillota</taxon>
        <taxon>Bacilli</taxon>
        <taxon>Bacillales</taxon>
        <taxon>Sporolactobacillaceae</taxon>
        <taxon>Sporolactobacillus</taxon>
    </lineage>
</organism>
<dbReference type="SUPFAM" id="SSF50486">
    <property type="entry name" value="FMT C-terminal domain-like"/>
    <property type="match status" value="1"/>
</dbReference>
<evidence type="ECO:0000313" key="7">
    <source>
        <dbReference type="Proteomes" id="UP001597399"/>
    </source>
</evidence>
<dbReference type="Proteomes" id="UP001597399">
    <property type="component" value="Unassembled WGS sequence"/>
</dbReference>
<dbReference type="InterPro" id="IPR003180">
    <property type="entry name" value="MPG"/>
</dbReference>
<name>A0ABW5S8G4_9BACL</name>
<dbReference type="Gene3D" id="3.10.300.10">
    <property type="entry name" value="Methylpurine-DNA glycosylase (MPG)"/>
    <property type="match status" value="1"/>
</dbReference>
<comment type="caution">
    <text evidence="6">The sequence shown here is derived from an EMBL/GenBank/DDBJ whole genome shotgun (WGS) entry which is preliminary data.</text>
</comment>
<dbReference type="PANTHER" id="PTHR10429">
    <property type="entry name" value="DNA-3-METHYLADENINE GLYCOSYLASE"/>
    <property type="match status" value="1"/>
</dbReference>
<evidence type="ECO:0000256" key="3">
    <source>
        <dbReference type="ARBA" id="ARBA00022801"/>
    </source>
</evidence>
<protein>
    <recommendedName>
        <fullName evidence="5">Putative 3-methyladenine DNA glycosylase</fullName>
        <ecNumber evidence="5">3.2.2.-</ecNumber>
    </recommendedName>
</protein>
<dbReference type="InterPro" id="IPR036995">
    <property type="entry name" value="MPG_sf"/>
</dbReference>
<comment type="similarity">
    <text evidence="1 5">Belongs to the DNA glycosylase MPG family.</text>
</comment>
<reference evidence="7" key="1">
    <citation type="journal article" date="2019" name="Int. J. Syst. Evol. Microbiol.">
        <title>The Global Catalogue of Microorganisms (GCM) 10K type strain sequencing project: providing services to taxonomists for standard genome sequencing and annotation.</title>
        <authorList>
            <consortium name="The Broad Institute Genomics Platform"/>
            <consortium name="The Broad Institute Genome Sequencing Center for Infectious Disease"/>
            <person name="Wu L."/>
            <person name="Ma J."/>
        </authorList>
    </citation>
    <scope>NUCLEOTIDE SEQUENCE [LARGE SCALE GENOMIC DNA]</scope>
    <source>
        <strain evidence="7">TISTR 2466</strain>
    </source>
</reference>
<keyword evidence="6" id="KW-0326">Glycosidase</keyword>
<dbReference type="GO" id="GO:0016798">
    <property type="term" value="F:hydrolase activity, acting on glycosyl bonds"/>
    <property type="evidence" value="ECO:0007669"/>
    <property type="project" value="UniProtKB-KW"/>
</dbReference>
<gene>
    <name evidence="6" type="ORF">ACFSUE_18490</name>
</gene>
<dbReference type="NCBIfam" id="TIGR00567">
    <property type="entry name" value="3mg"/>
    <property type="match status" value="1"/>
</dbReference>
<dbReference type="Pfam" id="PF02245">
    <property type="entry name" value="Pur_DNA_glyco"/>
    <property type="match status" value="1"/>
</dbReference>
<keyword evidence="2 5" id="KW-0227">DNA damage</keyword>
<dbReference type="CDD" id="cd00540">
    <property type="entry name" value="AAG"/>
    <property type="match status" value="1"/>
</dbReference>
<proteinExistence type="inferred from homology"/>
<dbReference type="EMBL" id="JBHUMQ010000049">
    <property type="protein sequence ID" value="MFD2695593.1"/>
    <property type="molecule type" value="Genomic_DNA"/>
</dbReference>
<evidence type="ECO:0000256" key="2">
    <source>
        <dbReference type="ARBA" id="ARBA00022763"/>
    </source>
</evidence>
<dbReference type="PANTHER" id="PTHR10429:SF0">
    <property type="entry name" value="DNA-3-METHYLADENINE GLYCOSYLASE"/>
    <property type="match status" value="1"/>
</dbReference>
<dbReference type="NCBIfam" id="NF002002">
    <property type="entry name" value="PRK00802.1-2"/>
    <property type="match status" value="1"/>
</dbReference>
<accession>A0ABW5S8G4</accession>
<dbReference type="EC" id="3.2.2.-" evidence="5"/>
<dbReference type="InterPro" id="IPR011034">
    <property type="entry name" value="Formyl_transferase-like_C_sf"/>
</dbReference>
<dbReference type="RefSeq" id="WP_253060566.1">
    <property type="nucleotide sequence ID" value="NZ_JAMXWM010000006.1"/>
</dbReference>
<keyword evidence="7" id="KW-1185">Reference proteome</keyword>